<comment type="caution">
    <text evidence="3">The sequence shown here is derived from an EMBL/GenBank/DDBJ whole genome shotgun (WGS) entry which is preliminary data.</text>
</comment>
<reference evidence="3 4" key="1">
    <citation type="submission" date="2022-12" db="EMBL/GenBank/DDBJ databases">
        <title>Chromosome-level genome assembly of true bugs.</title>
        <authorList>
            <person name="Ma L."/>
            <person name="Li H."/>
        </authorList>
    </citation>
    <scope>NUCLEOTIDE SEQUENCE [LARGE SCALE GENOMIC DNA]</scope>
    <source>
        <strain evidence="3">Lab_2022b</strain>
    </source>
</reference>
<dbReference type="AlphaFoldDB" id="A0AAW1CWA1"/>
<comment type="similarity">
    <text evidence="1">Belongs to the SRR1 family.</text>
</comment>
<feature type="domain" description="SRR1-like" evidence="2">
    <location>
        <begin position="84"/>
        <end position="243"/>
    </location>
</feature>
<dbReference type="Proteomes" id="UP001461498">
    <property type="component" value="Unassembled WGS sequence"/>
</dbReference>
<organism evidence="3 4">
    <name type="scientific">Rhynocoris fuscipes</name>
    <dbReference type="NCBI Taxonomy" id="488301"/>
    <lineage>
        <taxon>Eukaryota</taxon>
        <taxon>Metazoa</taxon>
        <taxon>Ecdysozoa</taxon>
        <taxon>Arthropoda</taxon>
        <taxon>Hexapoda</taxon>
        <taxon>Insecta</taxon>
        <taxon>Pterygota</taxon>
        <taxon>Neoptera</taxon>
        <taxon>Paraneoptera</taxon>
        <taxon>Hemiptera</taxon>
        <taxon>Heteroptera</taxon>
        <taxon>Panheteroptera</taxon>
        <taxon>Cimicomorpha</taxon>
        <taxon>Reduviidae</taxon>
        <taxon>Harpactorinae</taxon>
        <taxon>Harpactorini</taxon>
        <taxon>Rhynocoris</taxon>
    </lineage>
</organism>
<sequence length="287" mass="33333">MDEGEVDSNCETGFTLVKYKRRLKYKKKNVLGNGNINDECSYDNIGDIMRRFRESQLLIRNSEQLNYFVNAINKSITLLNANKEVGNNFIKDIVCYGIGKFSGSHQAMHQLALLIQFKHLYNTPVHIFDPVLSQTEREILMNLGLNIISYNEEGKRKVDVVTLFFLPHCPRELLNNILFTNWGHSLCKCIIISNSHCRIITDSPSSALHNYKYITEITPAIQQIHIPNIYRLTDVFNDMAVHYFPIEELETVSDDVWRYNEHPVYSKHYSEFIDCVRANRPLEQPPS</sequence>
<dbReference type="PANTHER" id="PTHR28626:SF3">
    <property type="entry name" value="SRR1-LIKE PROTEIN"/>
    <property type="match status" value="1"/>
</dbReference>
<accession>A0AAW1CWA1</accession>
<dbReference type="Pfam" id="PF07985">
    <property type="entry name" value="SRR1"/>
    <property type="match status" value="1"/>
</dbReference>
<evidence type="ECO:0000313" key="4">
    <source>
        <dbReference type="Proteomes" id="UP001461498"/>
    </source>
</evidence>
<keyword evidence="4" id="KW-1185">Reference proteome</keyword>
<dbReference type="PANTHER" id="PTHR28626">
    <property type="entry name" value="SRR1-LIKE PROTEIN"/>
    <property type="match status" value="1"/>
</dbReference>
<dbReference type="InterPro" id="IPR040044">
    <property type="entry name" value="SRR1L"/>
</dbReference>
<evidence type="ECO:0000256" key="1">
    <source>
        <dbReference type="ARBA" id="ARBA00009856"/>
    </source>
</evidence>
<dbReference type="GO" id="GO:0005737">
    <property type="term" value="C:cytoplasm"/>
    <property type="evidence" value="ECO:0007669"/>
    <property type="project" value="TreeGrafter"/>
</dbReference>
<evidence type="ECO:0000259" key="2">
    <source>
        <dbReference type="Pfam" id="PF07985"/>
    </source>
</evidence>
<protein>
    <recommendedName>
        <fullName evidence="2">SRR1-like domain-containing protein</fullName>
    </recommendedName>
</protein>
<gene>
    <name evidence="3" type="ORF">O3M35_012561</name>
</gene>
<evidence type="ECO:0000313" key="3">
    <source>
        <dbReference type="EMBL" id="KAK9501929.1"/>
    </source>
</evidence>
<proteinExistence type="inferred from homology"/>
<name>A0AAW1CWA1_9HEMI</name>
<dbReference type="EMBL" id="JAPXFL010000009">
    <property type="protein sequence ID" value="KAK9501929.1"/>
    <property type="molecule type" value="Genomic_DNA"/>
</dbReference>
<dbReference type="InterPro" id="IPR012942">
    <property type="entry name" value="SRR1-like"/>
</dbReference>
<dbReference type="GO" id="GO:0005634">
    <property type="term" value="C:nucleus"/>
    <property type="evidence" value="ECO:0007669"/>
    <property type="project" value="TreeGrafter"/>
</dbReference>